<dbReference type="SUPFAM" id="SSF52440">
    <property type="entry name" value="PreATP-grasp domain"/>
    <property type="match status" value="1"/>
</dbReference>
<feature type="domain" description="ATP-grasp" evidence="11">
    <location>
        <begin position="124"/>
        <end position="309"/>
    </location>
</feature>
<accession>E7C2U1</accession>
<keyword evidence="7 10" id="KW-0067">ATP-binding</keyword>
<evidence type="ECO:0000256" key="7">
    <source>
        <dbReference type="ARBA" id="ARBA00022840"/>
    </source>
</evidence>
<dbReference type="HAMAP" id="MF_00162">
    <property type="entry name" value="GSH_S"/>
    <property type="match status" value="1"/>
</dbReference>
<dbReference type="EMBL" id="GU567965">
    <property type="protein sequence ID" value="ADI21765.1"/>
    <property type="molecule type" value="Genomic_DNA"/>
</dbReference>
<dbReference type="GO" id="GO:0005737">
    <property type="term" value="C:cytoplasm"/>
    <property type="evidence" value="ECO:0007669"/>
    <property type="project" value="TreeGrafter"/>
</dbReference>
<keyword evidence="5" id="KW-0479">Metal-binding</keyword>
<dbReference type="InterPro" id="IPR011761">
    <property type="entry name" value="ATP-grasp"/>
</dbReference>
<dbReference type="GO" id="GO:0046872">
    <property type="term" value="F:metal ion binding"/>
    <property type="evidence" value="ECO:0007669"/>
    <property type="project" value="UniProtKB-KW"/>
</dbReference>
<comment type="cofactor">
    <cofactor evidence="2">
        <name>Mg(2+)</name>
        <dbReference type="ChEBI" id="CHEBI:18420"/>
    </cofactor>
</comment>
<protein>
    <recommendedName>
        <fullName evidence="10">Glutathione synthetase</fullName>
        <ecNumber evidence="10">6.3.2.3</ecNumber>
    </recommendedName>
    <alternativeName>
        <fullName evidence="10">GSH synthetase</fullName>
        <shortName evidence="10">GSH-S</shortName>
        <shortName evidence="10">GSHase</shortName>
    </alternativeName>
    <alternativeName>
        <fullName evidence="10">Glutathione synthase</fullName>
    </alternativeName>
</protein>
<dbReference type="GO" id="GO:0005524">
    <property type="term" value="F:ATP binding"/>
    <property type="evidence" value="ECO:0007669"/>
    <property type="project" value="UniProtKB-UniRule"/>
</dbReference>
<dbReference type="Gene3D" id="3.30.470.20">
    <property type="entry name" value="ATP-grasp fold, B domain"/>
    <property type="match status" value="1"/>
</dbReference>
<dbReference type="InterPro" id="IPR006284">
    <property type="entry name" value="Glut_synth_pro"/>
</dbReference>
<keyword evidence="3 10" id="KW-0436">Ligase</keyword>
<dbReference type="PROSITE" id="PS50975">
    <property type="entry name" value="ATP_GRASP"/>
    <property type="match status" value="1"/>
</dbReference>
<comment type="cofactor">
    <cofactor evidence="1">
        <name>Mn(2+)</name>
        <dbReference type="ChEBI" id="CHEBI:29035"/>
    </cofactor>
</comment>
<evidence type="ECO:0000259" key="11">
    <source>
        <dbReference type="PROSITE" id="PS50975"/>
    </source>
</evidence>
<dbReference type="PANTHER" id="PTHR21621">
    <property type="entry name" value="RIBOSOMAL PROTEIN S6 MODIFICATION PROTEIN"/>
    <property type="match status" value="1"/>
</dbReference>
<comment type="catalytic activity">
    <reaction evidence="10">
        <text>gamma-L-glutamyl-L-cysteine + glycine + ATP = glutathione + ADP + phosphate + H(+)</text>
        <dbReference type="Rhea" id="RHEA:13557"/>
        <dbReference type="ChEBI" id="CHEBI:15378"/>
        <dbReference type="ChEBI" id="CHEBI:30616"/>
        <dbReference type="ChEBI" id="CHEBI:43474"/>
        <dbReference type="ChEBI" id="CHEBI:57305"/>
        <dbReference type="ChEBI" id="CHEBI:57925"/>
        <dbReference type="ChEBI" id="CHEBI:58173"/>
        <dbReference type="ChEBI" id="CHEBI:456216"/>
        <dbReference type="EC" id="6.3.2.3"/>
    </reaction>
</comment>
<dbReference type="SUPFAM" id="SSF56059">
    <property type="entry name" value="Glutathione synthetase ATP-binding domain-like"/>
    <property type="match status" value="1"/>
</dbReference>
<evidence type="ECO:0000256" key="1">
    <source>
        <dbReference type="ARBA" id="ARBA00001936"/>
    </source>
</evidence>
<keyword evidence="6 10" id="KW-0547">Nucleotide-binding</keyword>
<evidence type="ECO:0000256" key="6">
    <source>
        <dbReference type="ARBA" id="ARBA00022741"/>
    </source>
</evidence>
<reference evidence="12" key="1">
    <citation type="submission" date="2010-01" db="EMBL/GenBank/DDBJ databases">
        <title>Genome fragments of uncultured bacteria from the North Pacific subtropical Gyre.</title>
        <authorList>
            <person name="Pham V.D."/>
            <person name="Delong E.F."/>
        </authorList>
    </citation>
    <scope>NUCLEOTIDE SEQUENCE</scope>
</reference>
<evidence type="ECO:0000256" key="4">
    <source>
        <dbReference type="ARBA" id="ARBA00022684"/>
    </source>
</evidence>
<gene>
    <name evidence="10" type="primary">gshB</name>
</gene>
<evidence type="ECO:0000256" key="3">
    <source>
        <dbReference type="ARBA" id="ARBA00022598"/>
    </source>
</evidence>
<evidence type="ECO:0000256" key="5">
    <source>
        <dbReference type="ARBA" id="ARBA00022723"/>
    </source>
</evidence>
<comment type="pathway">
    <text evidence="10">Sulfur metabolism; glutathione biosynthesis; glutathione from L-cysteine and L-glutamate: step 2/2.</text>
</comment>
<dbReference type="EC" id="6.3.2.3" evidence="10"/>
<evidence type="ECO:0000256" key="10">
    <source>
        <dbReference type="HAMAP-Rule" id="MF_00162"/>
    </source>
</evidence>
<dbReference type="InterPro" id="IPR013815">
    <property type="entry name" value="ATP_grasp_subdomain_1"/>
</dbReference>
<dbReference type="NCBIfam" id="NF003573">
    <property type="entry name" value="PRK05246.1"/>
    <property type="match status" value="1"/>
</dbReference>
<dbReference type="PANTHER" id="PTHR21621:SF4">
    <property type="entry name" value="GLUTATHIONE SYNTHETASE"/>
    <property type="match status" value="1"/>
</dbReference>
<dbReference type="InterPro" id="IPR004215">
    <property type="entry name" value="GSHS_N"/>
</dbReference>
<evidence type="ECO:0000256" key="9">
    <source>
        <dbReference type="ARBA" id="ARBA00023211"/>
    </source>
</evidence>
<name>E7C2U1_9GAMM</name>
<proteinExistence type="inferred from homology"/>
<dbReference type="UniPathway" id="UPA00142">
    <property type="reaction ID" value="UER00210"/>
</dbReference>
<dbReference type="Pfam" id="PF02955">
    <property type="entry name" value="GSH-S_ATP"/>
    <property type="match status" value="1"/>
</dbReference>
<dbReference type="Pfam" id="PF02951">
    <property type="entry name" value="GSH-S_N"/>
    <property type="match status" value="1"/>
</dbReference>
<evidence type="ECO:0000256" key="8">
    <source>
        <dbReference type="ARBA" id="ARBA00022842"/>
    </source>
</evidence>
<keyword evidence="9" id="KW-0464">Manganese</keyword>
<organism evidence="12">
    <name type="scientific">uncultured gamma proteobacterium HF0130_22O14</name>
    <dbReference type="NCBI Taxonomy" id="723567"/>
    <lineage>
        <taxon>Bacteria</taxon>
        <taxon>Pseudomonadati</taxon>
        <taxon>Pseudomonadota</taxon>
        <taxon>Gammaproteobacteria</taxon>
        <taxon>environmental samples</taxon>
    </lineage>
</organism>
<dbReference type="Gene3D" id="3.40.50.20">
    <property type="match status" value="1"/>
</dbReference>
<dbReference type="AlphaFoldDB" id="E7C2U1"/>
<keyword evidence="4 10" id="KW-0317">Glutathione biosynthesis</keyword>
<keyword evidence="8" id="KW-0460">Magnesium</keyword>
<dbReference type="GO" id="GO:0004363">
    <property type="term" value="F:glutathione synthase activity"/>
    <property type="evidence" value="ECO:0007669"/>
    <property type="project" value="UniProtKB-UniRule"/>
</dbReference>
<dbReference type="NCBIfam" id="TIGR01380">
    <property type="entry name" value="glut_syn"/>
    <property type="match status" value="1"/>
</dbReference>
<keyword evidence="12" id="KW-0808">Transferase</keyword>
<dbReference type="InterPro" id="IPR004218">
    <property type="entry name" value="GSHS_ATP-bd"/>
</dbReference>
<comment type="similarity">
    <text evidence="10">Belongs to the prokaryotic GSH synthase family.</text>
</comment>
<evidence type="ECO:0000256" key="2">
    <source>
        <dbReference type="ARBA" id="ARBA00001946"/>
    </source>
</evidence>
<dbReference type="InterPro" id="IPR016185">
    <property type="entry name" value="PreATP-grasp_dom_sf"/>
</dbReference>
<dbReference type="Gene3D" id="3.30.1490.20">
    <property type="entry name" value="ATP-grasp fold, A domain"/>
    <property type="match status" value="1"/>
</dbReference>
<evidence type="ECO:0000313" key="12">
    <source>
        <dbReference type="EMBL" id="ADI21765.1"/>
    </source>
</evidence>
<sequence length="311" mass="34948">MKLAVVMDPIERIKPEKDGTLDLLLSAQSFGYELTRFHSEELRISDGVPLGIGRSISVFDDINSWFNYGSENEFCLNDFDVILMRKDPPFDMEYIYSTYVLDLAKMNGAKVINEPSAIRNLNEKVSITLFPNVTPPTLVSSSQQDLRSFLNEHKKIVVKPLDGMGGRSIFIVEKGEKNTNTIFEEMTKNDSKTIMAQKYIPEIKNGDKRIHLVFGKHVDMALARVPSEEDHRGNLVMGAVGEVRKLTQRDEEICNQIGATLLKAGVYFAGIDVIGDYLSEINITSPTGMREISKNSEVNVSDVFFKALQKN</sequence>
<dbReference type="GO" id="GO:0016740">
    <property type="term" value="F:transferase activity"/>
    <property type="evidence" value="ECO:0007669"/>
    <property type="project" value="UniProtKB-KW"/>
</dbReference>